<feature type="region of interest" description="Disordered" evidence="1">
    <location>
        <begin position="295"/>
        <end position="315"/>
    </location>
</feature>
<dbReference type="EMBL" id="LWDG02000133">
    <property type="protein sequence ID" value="KAE8268715.1"/>
    <property type="molecule type" value="Genomic_DNA"/>
</dbReference>
<name>A0A8X7NAB4_9BASI</name>
<proteinExistence type="predicted"/>
<organism evidence="2 3">
    <name type="scientific">Tilletia walkeri</name>
    <dbReference type="NCBI Taxonomy" id="117179"/>
    <lineage>
        <taxon>Eukaryota</taxon>
        <taxon>Fungi</taxon>
        <taxon>Dikarya</taxon>
        <taxon>Basidiomycota</taxon>
        <taxon>Ustilaginomycotina</taxon>
        <taxon>Exobasidiomycetes</taxon>
        <taxon>Tilletiales</taxon>
        <taxon>Tilletiaceae</taxon>
        <taxon>Tilletia</taxon>
    </lineage>
</organism>
<feature type="compositionally biased region" description="Low complexity" evidence="1">
    <location>
        <begin position="393"/>
        <end position="406"/>
    </location>
</feature>
<keyword evidence="3" id="KW-1185">Reference proteome</keyword>
<gene>
    <name evidence="2" type="ORF">A4X09_0g3628</name>
</gene>
<evidence type="ECO:0000256" key="1">
    <source>
        <dbReference type="SAM" id="MobiDB-lite"/>
    </source>
</evidence>
<feature type="region of interest" description="Disordered" evidence="1">
    <location>
        <begin position="386"/>
        <end position="412"/>
    </location>
</feature>
<comment type="caution">
    <text evidence="2">The sequence shown here is derived from an EMBL/GenBank/DDBJ whole genome shotgun (WGS) entry which is preliminary data.</text>
</comment>
<reference evidence="2" key="1">
    <citation type="submission" date="2016-04" db="EMBL/GenBank/DDBJ databases">
        <authorList>
            <person name="Nguyen H.D."/>
            <person name="Samba Siva P."/>
            <person name="Cullis J."/>
            <person name="Levesque C.A."/>
            <person name="Hambleton S."/>
        </authorList>
    </citation>
    <scope>NUCLEOTIDE SEQUENCE</scope>
    <source>
        <strain evidence="2">DAOMC 236422</strain>
    </source>
</reference>
<feature type="region of interest" description="Disordered" evidence="1">
    <location>
        <begin position="149"/>
        <end position="170"/>
    </location>
</feature>
<reference evidence="2" key="2">
    <citation type="journal article" date="2019" name="IMA Fungus">
        <title>Genome sequencing and comparison of five Tilletia species to identify candidate genes for the detection of regulated species infecting wheat.</title>
        <authorList>
            <person name="Nguyen H.D.T."/>
            <person name="Sultana T."/>
            <person name="Kesanakurti P."/>
            <person name="Hambleton S."/>
        </authorList>
    </citation>
    <scope>NUCLEOTIDE SEQUENCE</scope>
    <source>
        <strain evidence="2">DAOMC 236422</strain>
    </source>
</reference>
<evidence type="ECO:0000313" key="2">
    <source>
        <dbReference type="EMBL" id="KAE8268715.1"/>
    </source>
</evidence>
<feature type="compositionally biased region" description="Basic and acidic residues" evidence="1">
    <location>
        <begin position="151"/>
        <end position="165"/>
    </location>
</feature>
<dbReference type="AlphaFoldDB" id="A0A8X7NAB4"/>
<sequence>MTAPPSTKYAVHKSAAQSLTVQVNELPSLDLTVSHPIDRLLPGSHRRGFGTEAAQRMLHPRIALPSLRLAMRLGARETRSSSIHYIESSHFRASAILRTIIAFLYANADQLNLSEVCVSSEIDDSQERIYLILKPKLRRLHTLAAVATPLRPDHDSNEEGNDHSSKSSVGSTFQSLHLSLDLIWSTHQKRTAPARGKGSDLTTLLHALSQPRAISAPLHPPLMKALRQSLCNRLLQEIKIPLIAHERPILCGGKKGNPNLVEHRLDLPLFNGVWLDRQENTMPLLRSLAQSLTAISRGSDRRHQTSAQTSEDNPLVRRWSEVEKRIGLQSRRVPGLEDTGLDETNADLRFLTILDALMQSDYARFTPKHVKPKLVDRIPQASFDSATQALQDSSRSAPAASRTAQSDADKERFEADMIDFPSLSSEKIASNAGQELMFWDEADSEGDPGCFADVEVGEYSRSRLQADLAMAVQSRSPSTTPFQPGSPPLLSFDFPAGEGGISDSDAGIYISKSDGRLGVEDEVDSELEAMRSDNELNRTASTHSDMSIFSEAEMEQGPLHPTSKTSDTLMNMDGCSSAPERMLMSESDDEARMRWNYSMPTDYFRSSSPELFTLPATENAGLFCMSE</sequence>
<accession>A0A8X7NAB4</accession>
<protein>
    <submittedName>
        <fullName evidence="2">Uncharacterized protein</fullName>
    </submittedName>
</protein>
<dbReference type="Proteomes" id="UP000078113">
    <property type="component" value="Unassembled WGS sequence"/>
</dbReference>
<evidence type="ECO:0000313" key="3">
    <source>
        <dbReference type="Proteomes" id="UP000078113"/>
    </source>
</evidence>